<dbReference type="RefSeq" id="WP_043064064.1">
    <property type="nucleotide sequence ID" value="NZ_BJOA01000010.1"/>
</dbReference>
<dbReference type="PROSITE" id="PS51257">
    <property type="entry name" value="PROKAR_LIPOPROTEIN"/>
    <property type="match status" value="1"/>
</dbReference>
<gene>
    <name evidence="3" type="ORF">AF333_13740</name>
    <name evidence="4" type="ORF">SAMN04487909_102186</name>
</gene>
<evidence type="ECO:0000313" key="3">
    <source>
        <dbReference type="EMBL" id="KON96380.1"/>
    </source>
</evidence>
<dbReference type="STRING" id="47500.AF333_13740"/>
<dbReference type="Proteomes" id="UP000037269">
    <property type="component" value="Unassembled WGS sequence"/>
</dbReference>
<dbReference type="PROSITE" id="PS51272">
    <property type="entry name" value="SLH"/>
    <property type="match status" value="2"/>
</dbReference>
<name>A0A0D1Y376_ANEMI</name>
<feature type="domain" description="SLH" evidence="2">
    <location>
        <begin position="127"/>
        <end position="195"/>
    </location>
</feature>
<feature type="domain" description="SLH" evidence="2">
    <location>
        <begin position="27"/>
        <end position="90"/>
    </location>
</feature>
<reference evidence="4 6" key="2">
    <citation type="submission" date="2016-10" db="EMBL/GenBank/DDBJ databases">
        <authorList>
            <person name="de Groot N.N."/>
        </authorList>
    </citation>
    <scope>NUCLEOTIDE SEQUENCE [LARGE SCALE GENOMIC DNA]</scope>
    <source>
        <strain evidence="4 6">DSM 2895</strain>
    </source>
</reference>
<evidence type="ECO:0000313" key="5">
    <source>
        <dbReference type="Proteomes" id="UP000037269"/>
    </source>
</evidence>
<evidence type="ECO:0000313" key="4">
    <source>
        <dbReference type="EMBL" id="SDI22623.1"/>
    </source>
</evidence>
<dbReference type="EMBL" id="LGUG01000004">
    <property type="protein sequence ID" value="KON96380.1"/>
    <property type="molecule type" value="Genomic_DNA"/>
</dbReference>
<dbReference type="GeneID" id="42306234"/>
<dbReference type="InterPro" id="IPR001119">
    <property type="entry name" value="SLH_dom"/>
</dbReference>
<keyword evidence="1" id="KW-0732">Signal</keyword>
<keyword evidence="5" id="KW-1185">Reference proteome</keyword>
<dbReference type="PATRIC" id="fig|47500.12.peg.1642"/>
<dbReference type="OrthoDB" id="2678541at2"/>
<accession>A0A0D1Y376</accession>
<evidence type="ECO:0000256" key="1">
    <source>
        <dbReference type="SAM" id="SignalP"/>
    </source>
</evidence>
<reference evidence="3 5" key="1">
    <citation type="submission" date="2015-07" db="EMBL/GenBank/DDBJ databases">
        <title>Fjat-14205 dsm 2895.</title>
        <authorList>
            <person name="Liu B."/>
            <person name="Wang J."/>
            <person name="Zhu Y."/>
            <person name="Liu G."/>
            <person name="Chen Q."/>
            <person name="Chen Z."/>
            <person name="Lan J."/>
            <person name="Che J."/>
            <person name="Ge C."/>
            <person name="Shi H."/>
            <person name="Pan Z."/>
            <person name="Liu X."/>
        </authorList>
    </citation>
    <scope>NUCLEOTIDE SEQUENCE [LARGE SCALE GENOMIC DNA]</scope>
    <source>
        <strain evidence="3 5">DSM 2895</strain>
    </source>
</reference>
<dbReference type="Proteomes" id="UP000182836">
    <property type="component" value="Unassembled WGS sequence"/>
</dbReference>
<proteinExistence type="predicted"/>
<dbReference type="EMBL" id="FNED01000002">
    <property type="protein sequence ID" value="SDI22623.1"/>
    <property type="molecule type" value="Genomic_DNA"/>
</dbReference>
<dbReference type="Pfam" id="PF00395">
    <property type="entry name" value="SLH"/>
    <property type="match status" value="2"/>
</dbReference>
<dbReference type="AlphaFoldDB" id="A0A0D1Y376"/>
<evidence type="ECO:0000259" key="2">
    <source>
        <dbReference type="PROSITE" id="PS51272"/>
    </source>
</evidence>
<sequence length="195" mass="22134">MKETKRKRRLVALWMVGVLAVSCVPVSAAHFRDMSAAHWAYASIEWAAEEGIVGGYEDGTFQPSRMVSEAEFLVMYMHYFFNMKSVPTGNLRGEHWASSYYTTAVDLHIPFQGGSYKDRPIRRGLVARTVTKALGYDYSEKQAVEWLLKKEIVTGRTPGNATYASYAPDEPLTRAEAAQFFKTLHRKGYTRFITN</sequence>
<organism evidence="3 5">
    <name type="scientific">Aneurinibacillus migulanus</name>
    <name type="common">Bacillus migulanus</name>
    <dbReference type="NCBI Taxonomy" id="47500"/>
    <lineage>
        <taxon>Bacteria</taxon>
        <taxon>Bacillati</taxon>
        <taxon>Bacillota</taxon>
        <taxon>Bacilli</taxon>
        <taxon>Bacillales</taxon>
        <taxon>Paenibacillaceae</taxon>
        <taxon>Aneurinibacillus group</taxon>
        <taxon>Aneurinibacillus</taxon>
    </lineage>
</organism>
<evidence type="ECO:0000313" key="6">
    <source>
        <dbReference type="Proteomes" id="UP000182836"/>
    </source>
</evidence>
<feature type="signal peptide" evidence="1">
    <location>
        <begin position="1"/>
        <end position="28"/>
    </location>
</feature>
<feature type="chain" id="PRO_5010414836" evidence="1">
    <location>
        <begin position="29"/>
        <end position="195"/>
    </location>
</feature>
<protein>
    <submittedName>
        <fullName evidence="4">S-layer homology domain-containing protein</fullName>
    </submittedName>
</protein>